<dbReference type="Pfam" id="PF05954">
    <property type="entry name" value="Phage_GPD"/>
    <property type="match status" value="1"/>
</dbReference>
<accession>A9EVZ6</accession>
<dbReference type="Gene3D" id="3.55.50.10">
    <property type="entry name" value="Baseplate protein-like domains"/>
    <property type="match status" value="1"/>
</dbReference>
<proteinExistence type="predicted"/>
<dbReference type="RefSeq" id="WP_012236742.1">
    <property type="nucleotide sequence ID" value="NC_010162.1"/>
</dbReference>
<dbReference type="SUPFAM" id="SSF69349">
    <property type="entry name" value="Phage fibre proteins"/>
    <property type="match status" value="1"/>
</dbReference>
<dbReference type="NCBIfam" id="TIGR03361">
    <property type="entry name" value="VI_Rhs_Vgr"/>
    <property type="match status" value="1"/>
</dbReference>
<evidence type="ECO:0000259" key="2">
    <source>
        <dbReference type="Pfam" id="PF22178"/>
    </source>
</evidence>
<dbReference type="Pfam" id="PF22178">
    <property type="entry name" value="Gp5_trimer_C"/>
    <property type="match status" value="1"/>
</dbReference>
<dbReference type="KEGG" id="scl:sce4109"/>
<protein>
    <recommendedName>
        <fullName evidence="2">Gp5/Type VI secretion system Vgr C-terminal trimerisation domain-containing protein</fullName>
    </recommendedName>
</protein>
<dbReference type="SUPFAM" id="SSF69279">
    <property type="entry name" value="Phage tail proteins"/>
    <property type="match status" value="2"/>
</dbReference>
<dbReference type="STRING" id="448385.sce4109"/>
<evidence type="ECO:0000256" key="1">
    <source>
        <dbReference type="SAM" id="MobiDB-lite"/>
    </source>
</evidence>
<dbReference type="Proteomes" id="UP000002139">
    <property type="component" value="Chromosome"/>
</dbReference>
<dbReference type="Gene3D" id="2.40.50.230">
    <property type="entry name" value="Gp5 N-terminal domain"/>
    <property type="match status" value="1"/>
</dbReference>
<sequence length="722" mass="76397">MTLARTHTLEIDGAGATFAVLRVRGRERLHEPSRFEVTAAVDGSVELGSLLAQPARLAWALPDGSERAVLGSVDVVESVAQGLRVTIVPKIALLADAVDYQVFVDEDAVSIVEEVLSEHGISVERRLVREAPKRAQCVQCFESDLDFVSRLCAEEGISWFIVAGARDRVVLCDHDGGWEPLPGLGSMPVREPGGFGETEESVTEARVRVARVYDEVTLRDYNCETPLVDQTAAAASGQGGPLQHYAYPGGYADPDAGGDVAVIRLDQLRARRVVLEGKTTSRRLAPGHQVELVDDRRGDVTGTWVVLEVVHDAMDGTHDDRSYIGTFRAFRADASYRTAAPPQPRVGGVETATITGPAGAEIHAERLGRLKLRLRWDRRRPEDDTASALARVVQPPASGGLVFPRVGWENLVAFLHGSADAPWVLGRLYNGEAVPPDGLPGNKVVSAFGTLTSPGGGSRNLIRLDDTAGNEAMAFEASKDWNERTENDKSSKITANDAWTVGASRKLIVGQVLGTTVSGAQSYTVGANRTVNVTSNKTVDAGSETVIVGGLRTFDVGGDHGMSSASLTRLVGGAKVEAAIEHVNRSVKGAETVVVGGTWKTVAGASYNTSVSGLRTETVAGSKSIKSSKLYLKVRGAYSETLASRSTTAGSDREEGFSGALTYQIGGSASVKASEITIKARSKITLKAGGATVTITPSAITIDGDYKSSGESADDGSEEYPG</sequence>
<dbReference type="eggNOG" id="COG3501">
    <property type="taxonomic scope" value="Bacteria"/>
</dbReference>
<evidence type="ECO:0000313" key="4">
    <source>
        <dbReference type="Proteomes" id="UP000002139"/>
    </source>
</evidence>
<feature type="region of interest" description="Disordered" evidence="1">
    <location>
        <begin position="702"/>
        <end position="722"/>
    </location>
</feature>
<reference evidence="3 4" key="1">
    <citation type="journal article" date="2007" name="Nat. Biotechnol.">
        <title>Complete genome sequence of the myxobacterium Sorangium cellulosum.</title>
        <authorList>
            <person name="Schneiker S."/>
            <person name="Perlova O."/>
            <person name="Kaiser O."/>
            <person name="Gerth K."/>
            <person name="Alici A."/>
            <person name="Altmeyer M.O."/>
            <person name="Bartels D."/>
            <person name="Bekel T."/>
            <person name="Beyer S."/>
            <person name="Bode E."/>
            <person name="Bode H.B."/>
            <person name="Bolten C.J."/>
            <person name="Choudhuri J.V."/>
            <person name="Doss S."/>
            <person name="Elnakady Y.A."/>
            <person name="Frank B."/>
            <person name="Gaigalat L."/>
            <person name="Goesmann A."/>
            <person name="Groeger C."/>
            <person name="Gross F."/>
            <person name="Jelsbak L."/>
            <person name="Jelsbak L."/>
            <person name="Kalinowski J."/>
            <person name="Kegler C."/>
            <person name="Knauber T."/>
            <person name="Konietzny S."/>
            <person name="Kopp M."/>
            <person name="Krause L."/>
            <person name="Krug D."/>
            <person name="Linke B."/>
            <person name="Mahmud T."/>
            <person name="Martinez-Arias R."/>
            <person name="McHardy A.C."/>
            <person name="Merai M."/>
            <person name="Meyer F."/>
            <person name="Mormann S."/>
            <person name="Munoz-Dorado J."/>
            <person name="Perez J."/>
            <person name="Pradella S."/>
            <person name="Rachid S."/>
            <person name="Raddatz G."/>
            <person name="Rosenau F."/>
            <person name="Rueckert C."/>
            <person name="Sasse F."/>
            <person name="Scharfe M."/>
            <person name="Schuster S.C."/>
            <person name="Suen G."/>
            <person name="Treuner-Lange A."/>
            <person name="Velicer G.J."/>
            <person name="Vorholter F.-J."/>
            <person name="Weissman K.J."/>
            <person name="Welch R.D."/>
            <person name="Wenzel S.C."/>
            <person name="Whitworth D.E."/>
            <person name="Wilhelm S."/>
            <person name="Wittmann C."/>
            <person name="Bloecker H."/>
            <person name="Puehler A."/>
            <person name="Mueller R."/>
        </authorList>
    </citation>
    <scope>NUCLEOTIDE SEQUENCE [LARGE SCALE GENOMIC DNA]</scope>
    <source>
        <strain evidence="4">So ce56</strain>
    </source>
</reference>
<dbReference type="InterPro" id="IPR017847">
    <property type="entry name" value="T6SS_RhsGE_Vgr_subset"/>
</dbReference>
<keyword evidence="4" id="KW-1185">Reference proteome</keyword>
<dbReference type="InterPro" id="IPR006533">
    <property type="entry name" value="T6SS_Vgr_RhsGE"/>
</dbReference>
<dbReference type="InterPro" id="IPR037026">
    <property type="entry name" value="Vgr_OB-fold_dom_sf"/>
</dbReference>
<dbReference type="EMBL" id="AM746676">
    <property type="protein sequence ID" value="CAN94272.1"/>
    <property type="molecule type" value="Genomic_DNA"/>
</dbReference>
<name>A9EVZ6_SORC5</name>
<evidence type="ECO:0000313" key="3">
    <source>
        <dbReference type="EMBL" id="CAN94272.1"/>
    </source>
</evidence>
<dbReference type="Gene3D" id="4.10.220.110">
    <property type="match status" value="1"/>
</dbReference>
<dbReference type="HOGENOM" id="CLU_004121_7_3_7"/>
<dbReference type="NCBIfam" id="TIGR01646">
    <property type="entry name" value="vgr_GE"/>
    <property type="match status" value="1"/>
</dbReference>
<dbReference type="SUPFAM" id="SSF69255">
    <property type="entry name" value="gp5 N-terminal domain-like"/>
    <property type="match status" value="1"/>
</dbReference>
<feature type="compositionally biased region" description="Acidic residues" evidence="1">
    <location>
        <begin position="712"/>
        <end position="722"/>
    </location>
</feature>
<dbReference type="OrthoDB" id="5480364at2"/>
<dbReference type="InterPro" id="IPR054030">
    <property type="entry name" value="Gp5_Vgr_C"/>
</dbReference>
<feature type="domain" description="Gp5/Type VI secretion system Vgr C-terminal trimerisation" evidence="2">
    <location>
        <begin position="446"/>
        <end position="548"/>
    </location>
</feature>
<dbReference type="Gene3D" id="2.30.110.50">
    <property type="match status" value="1"/>
</dbReference>
<gene>
    <name evidence="3" type="ordered locus">sce4109</name>
</gene>
<dbReference type="AlphaFoldDB" id="A9EVZ6"/>
<dbReference type="BioCyc" id="SCEL448385:SCE_RS21125-MONOMER"/>
<organism evidence="3 4">
    <name type="scientific">Sorangium cellulosum (strain So ce56)</name>
    <name type="common">Polyangium cellulosum (strain So ce56)</name>
    <dbReference type="NCBI Taxonomy" id="448385"/>
    <lineage>
        <taxon>Bacteria</taxon>
        <taxon>Pseudomonadati</taxon>
        <taxon>Myxococcota</taxon>
        <taxon>Polyangia</taxon>
        <taxon>Polyangiales</taxon>
        <taxon>Polyangiaceae</taxon>
        <taxon>Sorangium</taxon>
    </lineage>
</organism>